<evidence type="ECO:0008006" key="4">
    <source>
        <dbReference type="Google" id="ProtNLM"/>
    </source>
</evidence>
<evidence type="ECO:0000313" key="2">
    <source>
        <dbReference type="EMBL" id="KAK8848775.1"/>
    </source>
</evidence>
<name>A0ABR2HLI8_9PEZI</name>
<feature type="signal peptide" evidence="1">
    <location>
        <begin position="1"/>
        <end position="18"/>
    </location>
</feature>
<reference evidence="2 3" key="1">
    <citation type="journal article" date="2024" name="IMA Fungus">
        <title>Apiospora arundinis, a panoply of carbohydrate-active enzymes and secondary metabolites.</title>
        <authorList>
            <person name="Sorensen T."/>
            <person name="Petersen C."/>
            <person name="Muurmann A.T."/>
            <person name="Christiansen J.V."/>
            <person name="Brundto M.L."/>
            <person name="Overgaard C.K."/>
            <person name="Boysen A.T."/>
            <person name="Wollenberg R.D."/>
            <person name="Larsen T.O."/>
            <person name="Sorensen J.L."/>
            <person name="Nielsen K.L."/>
            <person name="Sondergaard T.E."/>
        </authorList>
    </citation>
    <scope>NUCLEOTIDE SEQUENCE [LARGE SCALE GENOMIC DNA]</scope>
    <source>
        <strain evidence="2 3">AAU 773</strain>
    </source>
</reference>
<feature type="chain" id="PRO_5046616964" description="Small secreted protein" evidence="1">
    <location>
        <begin position="19"/>
        <end position="182"/>
    </location>
</feature>
<evidence type="ECO:0000313" key="3">
    <source>
        <dbReference type="Proteomes" id="UP001390339"/>
    </source>
</evidence>
<comment type="caution">
    <text evidence="2">The sequence shown here is derived from an EMBL/GenBank/DDBJ whole genome shotgun (WGS) entry which is preliminary data.</text>
</comment>
<organism evidence="2 3">
    <name type="scientific">Apiospora arundinis</name>
    <dbReference type="NCBI Taxonomy" id="335852"/>
    <lineage>
        <taxon>Eukaryota</taxon>
        <taxon>Fungi</taxon>
        <taxon>Dikarya</taxon>
        <taxon>Ascomycota</taxon>
        <taxon>Pezizomycotina</taxon>
        <taxon>Sordariomycetes</taxon>
        <taxon>Xylariomycetidae</taxon>
        <taxon>Amphisphaeriales</taxon>
        <taxon>Apiosporaceae</taxon>
        <taxon>Apiospora</taxon>
    </lineage>
</organism>
<dbReference type="EMBL" id="JAPCWZ010000010">
    <property type="protein sequence ID" value="KAK8848775.1"/>
    <property type="molecule type" value="Genomic_DNA"/>
</dbReference>
<protein>
    <recommendedName>
        <fullName evidence="4">Small secreted protein</fullName>
    </recommendedName>
</protein>
<gene>
    <name evidence="2" type="ORF">PGQ11_015255</name>
</gene>
<keyword evidence="1" id="KW-0732">Signal</keyword>
<proteinExistence type="predicted"/>
<sequence>MLAKALFLVGALPIAIHALSLNITALTANSAGVSIFECWTLKTTLETSTQPGLIGAASSFLGNVANMTYSTTPVGFNSGIHHAPRNQKVPPQWVVPIAGMGIATLPGDPGNNLYFAKDMPSGFFFAGDTVDLSKIGHGTYNPGYNSAIILQIPTLDNKVPEHTVLHTGYCTSKDTSGLAALS</sequence>
<dbReference type="Proteomes" id="UP001390339">
    <property type="component" value="Unassembled WGS sequence"/>
</dbReference>
<keyword evidence="3" id="KW-1185">Reference proteome</keyword>
<accession>A0ABR2HLI8</accession>
<evidence type="ECO:0000256" key="1">
    <source>
        <dbReference type="SAM" id="SignalP"/>
    </source>
</evidence>